<reference evidence="1" key="1">
    <citation type="submission" date="2022-10" db="EMBL/GenBank/DDBJ databases">
        <title>Culturing micro-colonial fungi from biological soil crusts in the Mojave desert and describing Neophaeococcomyces mojavensis, and introducing the new genera and species Taxawa tesnikishii.</title>
        <authorList>
            <person name="Kurbessoian T."/>
            <person name="Stajich J.E."/>
        </authorList>
    </citation>
    <scope>NUCLEOTIDE SEQUENCE</scope>
    <source>
        <strain evidence="1">JES_115</strain>
    </source>
</reference>
<accession>A0ACC2ZPG2</accession>
<protein>
    <submittedName>
        <fullName evidence="1">Uncharacterized protein</fullName>
    </submittedName>
</protein>
<dbReference type="EMBL" id="JAPDRP010000001">
    <property type="protein sequence ID" value="KAJ9649481.1"/>
    <property type="molecule type" value="Genomic_DNA"/>
</dbReference>
<comment type="caution">
    <text evidence="1">The sequence shown here is derived from an EMBL/GenBank/DDBJ whole genome shotgun (WGS) entry which is preliminary data.</text>
</comment>
<sequence>MATIAGIRGNQFIQGTQAYQNHKYQYASSSHEIDHNMNPGLIIQPQNKNDIVLALKYAKSQKIAVAIKTGGHQYSGASSTSTPNIQLDLKKTFRGPEDQTIFEKDGRTFVRTSVSWSLGAFNAYLMKHKLFVPHGQCTHVHLGGHVQTGGYGQLGRSFGLFGDHVLSLEMVDHEATFKEVTKATDPELFYAILGGSPGNFGVLTHFTIEVHRDSDYKGSRGLKALYWYDPKTLKRLVDILVEMSDNENFPRNYDLCISVLSSSFKLLDLWPELDGQMRREHPEIYGENGMPFWPRTIVVYAQWVPFDKNDVCDMAWFDRLRGATEAYVEADGDWIFRNVREFDHPYVKRTYLTKSTTLGKNGWASWVTKRIDAIVKPEANRCWLSAQLQCFGGKHSKFVTNADNGTSYSWRDSTLVCVLDCFHSSSAKDRAEDWQKVNDDEGIGPNGMFSKQDRRVLWGSYGSFDLDASWGYYYEDRAKYERLQKARQAADPDGIFTPNPFCKRCSHAFEENDNKDFGNAADTGPQASDRLLQHTAESSEARCNPQSNATTEDERDCPVDAEKEAASTAYLNSAKPPRFIGYLSPEAILRGPIRGQKTGQGPYQNQCGFWVRPPDEAEEAAEPGIRPGEDYSTPGSTSSSAEKALQAYLHAVGVHILPPRPHQDVLLDVYFSYVQPFLPILDEISFRNRHIEKNEPTVLIQAMYQTLLKPREFGQKLYTSVTAAIGAKLETDRVVLMQVLALLSLHCEGFDGAEQASMHLAQAIHHAHTFGLQFGKKGKQAQDESLERLFWCLWSLDKLNASINGRPLIMHDRDNGLKNPNAATGHRRTPFGIWLQLSELLDKVIVLYRPGVDTSVTGWEDGFPGLEEIIGDGAENLNGATIGMHFFLP</sequence>
<proteinExistence type="predicted"/>
<organism evidence="1 2">
    <name type="scientific">Coniosporium tulheliwenetii</name>
    <dbReference type="NCBI Taxonomy" id="3383036"/>
    <lineage>
        <taxon>Eukaryota</taxon>
        <taxon>Fungi</taxon>
        <taxon>Dikarya</taxon>
        <taxon>Ascomycota</taxon>
        <taxon>Pezizomycotina</taxon>
        <taxon>Dothideomycetes</taxon>
        <taxon>Dothideomycetes incertae sedis</taxon>
        <taxon>Coniosporium</taxon>
    </lineage>
</organism>
<evidence type="ECO:0000313" key="1">
    <source>
        <dbReference type="EMBL" id="KAJ9649481.1"/>
    </source>
</evidence>
<name>A0ACC2ZPG2_9PEZI</name>
<evidence type="ECO:0000313" key="2">
    <source>
        <dbReference type="Proteomes" id="UP001172680"/>
    </source>
</evidence>
<gene>
    <name evidence="1" type="ORF">H2199_000256</name>
</gene>
<keyword evidence="2" id="KW-1185">Reference proteome</keyword>
<dbReference type="Proteomes" id="UP001172680">
    <property type="component" value="Unassembled WGS sequence"/>
</dbReference>